<dbReference type="Pfam" id="PF00582">
    <property type="entry name" value="Usp"/>
    <property type="match status" value="1"/>
</dbReference>
<evidence type="ECO:0000313" key="4">
    <source>
        <dbReference type="Proteomes" id="UP000240708"/>
    </source>
</evidence>
<dbReference type="EMBL" id="PYGF01000001">
    <property type="protein sequence ID" value="PSL07283.1"/>
    <property type="molecule type" value="Genomic_DNA"/>
</dbReference>
<dbReference type="CDD" id="cd00293">
    <property type="entry name" value="USP-like"/>
    <property type="match status" value="1"/>
</dbReference>
<protein>
    <submittedName>
        <fullName evidence="3">Nucleotide-binding universal stress UspA family protein</fullName>
    </submittedName>
</protein>
<dbReference type="RefSeq" id="WP_106566072.1">
    <property type="nucleotide sequence ID" value="NZ_PYGF01000001.1"/>
</dbReference>
<dbReference type="PANTHER" id="PTHR46268">
    <property type="entry name" value="STRESS RESPONSE PROTEIN NHAX"/>
    <property type="match status" value="1"/>
</dbReference>
<feature type="domain" description="UspA" evidence="2">
    <location>
        <begin position="2"/>
        <end position="135"/>
    </location>
</feature>
<gene>
    <name evidence="3" type="ORF">CLV48_101213</name>
</gene>
<comment type="caution">
    <text evidence="3">The sequence shown here is derived from an EMBL/GenBank/DDBJ whole genome shotgun (WGS) entry which is preliminary data.</text>
</comment>
<reference evidence="3 4" key="1">
    <citation type="submission" date="2018-03" db="EMBL/GenBank/DDBJ databases">
        <title>Genomic Encyclopedia of Archaeal and Bacterial Type Strains, Phase II (KMG-II): from individual species to whole genera.</title>
        <authorList>
            <person name="Goeker M."/>
        </authorList>
    </citation>
    <scope>NUCLEOTIDE SEQUENCE [LARGE SCALE GENOMIC DNA]</scope>
    <source>
        <strain evidence="3 4">DSM 28057</strain>
    </source>
</reference>
<keyword evidence="4" id="KW-1185">Reference proteome</keyword>
<evidence type="ECO:0000259" key="2">
    <source>
        <dbReference type="Pfam" id="PF00582"/>
    </source>
</evidence>
<dbReference type="AlphaFoldDB" id="A0A2P8ECU0"/>
<dbReference type="Proteomes" id="UP000240708">
    <property type="component" value="Unassembled WGS sequence"/>
</dbReference>
<dbReference type="InterPro" id="IPR006016">
    <property type="entry name" value="UspA"/>
</dbReference>
<dbReference type="InterPro" id="IPR006015">
    <property type="entry name" value="Universal_stress_UspA"/>
</dbReference>
<proteinExistence type="inferred from homology"/>
<dbReference type="OrthoDB" id="9788959at2"/>
<organism evidence="3 4">
    <name type="scientific">Cecembia rubra</name>
    <dbReference type="NCBI Taxonomy" id="1485585"/>
    <lineage>
        <taxon>Bacteria</taxon>
        <taxon>Pseudomonadati</taxon>
        <taxon>Bacteroidota</taxon>
        <taxon>Cytophagia</taxon>
        <taxon>Cytophagales</taxon>
        <taxon>Cyclobacteriaceae</taxon>
        <taxon>Cecembia</taxon>
    </lineage>
</organism>
<evidence type="ECO:0000313" key="3">
    <source>
        <dbReference type="EMBL" id="PSL07283.1"/>
    </source>
</evidence>
<dbReference type="SUPFAM" id="SSF52402">
    <property type="entry name" value="Adenine nucleotide alpha hydrolases-like"/>
    <property type="match status" value="2"/>
</dbReference>
<name>A0A2P8ECU0_9BACT</name>
<evidence type="ECO:0000256" key="1">
    <source>
        <dbReference type="ARBA" id="ARBA00008791"/>
    </source>
</evidence>
<accession>A0A2P8ECU0</accession>
<comment type="similarity">
    <text evidence="1">Belongs to the universal stress protein A family.</text>
</comment>
<dbReference type="Gene3D" id="3.40.50.12370">
    <property type="match status" value="1"/>
</dbReference>
<sequence length="267" mass="30200">MKILVPIDFSENANNALDLAYKIAKLKKASITLLYAIYAVYDFAAQSTEILGQIEEDAKNELKKATESGKKEGLNVDYKLLQGTVASVTTSLAHREDYNLVVMGTQGASGIKKALVGSNTGHVIKECKVPILAVPEMASWEKIKKISVGLELQNEDEKYFRKLFELTEGLNLPYEFFHVKVEDNFEKNMEIKGLEAFLKEEHPNLKMNFKTIPAKEVGVGLQSYLNENEDAMLVMFCKDKTFFEYLFNRSESLEMAYHTHVPLLVIK</sequence>
<dbReference type="PRINTS" id="PR01438">
    <property type="entry name" value="UNVRSLSTRESS"/>
</dbReference>
<dbReference type="PANTHER" id="PTHR46268:SF25">
    <property type="entry name" value="USPA DOMAIN PROTEIN"/>
    <property type="match status" value="1"/>
</dbReference>